<sequence length="220" mass="24814">MFANHRASTGSVIQRGLQRIRRVVSWRSTLLRVIHLTATTSAGKLIILYKAIPSATLEEAFSPLQFQKEEKSPASEKRGIGLHPWTLYGTSDAIMCRAFPTTLRGIAQGWYKRLALTSVHSFDQLAREFEANFLASTRPKPTAMSLLEMRQKEDEPLDPHLTRFIKEIRAIPDAHPSLIIQAFMIGSGLPTSFGRLLSDPQRLCQRCYKGPTNVSPLRLW</sequence>
<evidence type="ECO:0000313" key="3">
    <source>
        <dbReference type="Proteomes" id="UP000287651"/>
    </source>
</evidence>
<name>A0A426ZBK4_ENSVE</name>
<evidence type="ECO:0000259" key="1">
    <source>
        <dbReference type="Pfam" id="PF03732"/>
    </source>
</evidence>
<proteinExistence type="predicted"/>
<comment type="caution">
    <text evidence="2">The sequence shown here is derived from an EMBL/GenBank/DDBJ whole genome shotgun (WGS) entry which is preliminary data.</text>
</comment>
<dbReference type="Proteomes" id="UP000287651">
    <property type="component" value="Unassembled WGS sequence"/>
</dbReference>
<dbReference type="AlphaFoldDB" id="A0A426ZBK4"/>
<feature type="domain" description="Retrotransposon gag" evidence="1">
    <location>
        <begin position="98"/>
        <end position="184"/>
    </location>
</feature>
<gene>
    <name evidence="2" type="ORF">B296_00043123</name>
</gene>
<accession>A0A426ZBK4</accession>
<protein>
    <recommendedName>
        <fullName evidence="1">Retrotransposon gag domain-containing protein</fullName>
    </recommendedName>
</protein>
<dbReference type="PANTHER" id="PTHR33223:SF10">
    <property type="entry name" value="AMINOTRANSFERASE-LIKE PLANT MOBILE DOMAIN-CONTAINING PROTEIN"/>
    <property type="match status" value="1"/>
</dbReference>
<organism evidence="2 3">
    <name type="scientific">Ensete ventricosum</name>
    <name type="common">Abyssinian banana</name>
    <name type="synonym">Musa ensete</name>
    <dbReference type="NCBI Taxonomy" id="4639"/>
    <lineage>
        <taxon>Eukaryota</taxon>
        <taxon>Viridiplantae</taxon>
        <taxon>Streptophyta</taxon>
        <taxon>Embryophyta</taxon>
        <taxon>Tracheophyta</taxon>
        <taxon>Spermatophyta</taxon>
        <taxon>Magnoliopsida</taxon>
        <taxon>Liliopsida</taxon>
        <taxon>Zingiberales</taxon>
        <taxon>Musaceae</taxon>
        <taxon>Ensete</taxon>
    </lineage>
</organism>
<dbReference type="PANTHER" id="PTHR33223">
    <property type="entry name" value="CCHC-TYPE DOMAIN-CONTAINING PROTEIN"/>
    <property type="match status" value="1"/>
</dbReference>
<dbReference type="EMBL" id="AMZH03007413">
    <property type="protein sequence ID" value="RRT61365.1"/>
    <property type="molecule type" value="Genomic_DNA"/>
</dbReference>
<dbReference type="Pfam" id="PF03732">
    <property type="entry name" value="Retrotrans_gag"/>
    <property type="match status" value="1"/>
</dbReference>
<reference evidence="2 3" key="1">
    <citation type="journal article" date="2014" name="Agronomy (Basel)">
        <title>A Draft Genome Sequence for Ensete ventricosum, the Drought-Tolerant Tree Against Hunger.</title>
        <authorList>
            <person name="Harrison J."/>
            <person name="Moore K.A."/>
            <person name="Paszkiewicz K."/>
            <person name="Jones T."/>
            <person name="Grant M."/>
            <person name="Ambacheew D."/>
            <person name="Muzemil S."/>
            <person name="Studholme D.J."/>
        </authorList>
    </citation>
    <scope>NUCLEOTIDE SEQUENCE [LARGE SCALE GENOMIC DNA]</scope>
</reference>
<evidence type="ECO:0000313" key="2">
    <source>
        <dbReference type="EMBL" id="RRT61365.1"/>
    </source>
</evidence>
<dbReference type="InterPro" id="IPR005162">
    <property type="entry name" value="Retrotrans_gag_dom"/>
</dbReference>